<evidence type="ECO:0000313" key="1">
    <source>
        <dbReference type="EMBL" id="OGG58676.1"/>
    </source>
</evidence>
<organism evidence="1 2">
    <name type="scientific">Candidatus Kaiserbacteria bacterium RIFCSPHIGHO2_01_FULL_56_24</name>
    <dbReference type="NCBI Taxonomy" id="1798487"/>
    <lineage>
        <taxon>Bacteria</taxon>
        <taxon>Candidatus Kaiseribacteriota</taxon>
    </lineage>
</organism>
<dbReference type="Proteomes" id="UP000176377">
    <property type="component" value="Unassembled WGS sequence"/>
</dbReference>
<evidence type="ECO:0000313" key="2">
    <source>
        <dbReference type="Proteomes" id="UP000176377"/>
    </source>
</evidence>
<gene>
    <name evidence="1" type="ORF">A2765_03310</name>
</gene>
<evidence type="ECO:0008006" key="3">
    <source>
        <dbReference type="Google" id="ProtNLM"/>
    </source>
</evidence>
<reference evidence="1 2" key="1">
    <citation type="journal article" date="2016" name="Nat. Commun.">
        <title>Thousands of microbial genomes shed light on interconnected biogeochemical processes in an aquifer system.</title>
        <authorList>
            <person name="Anantharaman K."/>
            <person name="Brown C.T."/>
            <person name="Hug L.A."/>
            <person name="Sharon I."/>
            <person name="Castelle C.J."/>
            <person name="Probst A.J."/>
            <person name="Thomas B.C."/>
            <person name="Singh A."/>
            <person name="Wilkins M.J."/>
            <person name="Karaoz U."/>
            <person name="Brodie E.L."/>
            <person name="Williams K.H."/>
            <person name="Hubbard S.S."/>
            <person name="Banfield J.F."/>
        </authorList>
    </citation>
    <scope>NUCLEOTIDE SEQUENCE [LARGE SCALE GENOMIC DNA]</scope>
</reference>
<sequence>MHEVYLNWAKSEARERDTTMRMRYNSAMERTERIRKPEVAPAPDSPLIEKWRAGMKLDNTVEWARDDEDIFTGLKAGETFDGPLFIQYPNEEAHGYIGLRRKHQRTFSLPRVDAESPFHYYTMKGTGFVEDLKHKLWERMPEDLDKNYYGLYDLSSAKWDRRYSLKLMKIGVRIVEPVAILRLHELPTYAGGRVPIEELREKKPPAPGKISDSLEALRHELASQPKSNELREMFTPVVYLRKARSDTRIDDITERVNFGMNPDFKEVVKAELQNVMRDVGKELGRSLTPLEYIEWFAITCGENVGRMHRHGLLHRYLHPGNITLAAELVDFDSMTHIKDVPHDDSQATLFNFRDAKRLAHAREIERDTKGVDDDIVDGVQKICLNLAATVAECFPDALPEYAQKKDGFDQYLFEELFPYIDGSLWGAYLREQEHSRAVVKSFNMPKGDEKPKRE</sequence>
<dbReference type="AlphaFoldDB" id="A0A1F6DB92"/>
<dbReference type="EMBL" id="MFLA01000031">
    <property type="protein sequence ID" value="OGG58676.1"/>
    <property type="molecule type" value="Genomic_DNA"/>
</dbReference>
<name>A0A1F6DB92_9BACT</name>
<dbReference type="SUPFAM" id="SSF56112">
    <property type="entry name" value="Protein kinase-like (PK-like)"/>
    <property type="match status" value="1"/>
</dbReference>
<protein>
    <recommendedName>
        <fullName evidence="3">Protein kinase domain-containing protein</fullName>
    </recommendedName>
</protein>
<proteinExistence type="predicted"/>
<dbReference type="InterPro" id="IPR011009">
    <property type="entry name" value="Kinase-like_dom_sf"/>
</dbReference>
<accession>A0A1F6DB92</accession>
<comment type="caution">
    <text evidence="1">The sequence shown here is derived from an EMBL/GenBank/DDBJ whole genome shotgun (WGS) entry which is preliminary data.</text>
</comment>